<feature type="region of interest" description="Disordered" evidence="1">
    <location>
        <begin position="1"/>
        <end position="20"/>
    </location>
</feature>
<protein>
    <submittedName>
        <fullName evidence="2">Uncharacterized protein</fullName>
    </submittedName>
</protein>
<keyword evidence="3" id="KW-1185">Reference proteome</keyword>
<evidence type="ECO:0000313" key="2">
    <source>
        <dbReference type="EMBL" id="KAL1489005.1"/>
    </source>
</evidence>
<dbReference type="Proteomes" id="UP001566132">
    <property type="component" value="Unassembled WGS sequence"/>
</dbReference>
<dbReference type="EMBL" id="JBDJPC010000013">
    <property type="protein sequence ID" value="KAL1489005.1"/>
    <property type="molecule type" value="Genomic_DNA"/>
</dbReference>
<evidence type="ECO:0000256" key="1">
    <source>
        <dbReference type="SAM" id="MobiDB-lite"/>
    </source>
</evidence>
<organism evidence="2 3">
    <name type="scientific">Hypothenemus hampei</name>
    <name type="common">Coffee berry borer</name>
    <dbReference type="NCBI Taxonomy" id="57062"/>
    <lineage>
        <taxon>Eukaryota</taxon>
        <taxon>Metazoa</taxon>
        <taxon>Ecdysozoa</taxon>
        <taxon>Arthropoda</taxon>
        <taxon>Hexapoda</taxon>
        <taxon>Insecta</taxon>
        <taxon>Pterygota</taxon>
        <taxon>Neoptera</taxon>
        <taxon>Endopterygota</taxon>
        <taxon>Coleoptera</taxon>
        <taxon>Polyphaga</taxon>
        <taxon>Cucujiformia</taxon>
        <taxon>Curculionidae</taxon>
        <taxon>Scolytinae</taxon>
        <taxon>Hypothenemus</taxon>
    </lineage>
</organism>
<comment type="caution">
    <text evidence="2">The sequence shown here is derived from an EMBL/GenBank/DDBJ whole genome shotgun (WGS) entry which is preliminary data.</text>
</comment>
<reference evidence="2 3" key="1">
    <citation type="submission" date="2024-05" db="EMBL/GenBank/DDBJ databases">
        <title>Genetic variation in Jamaican populations of the coffee berry borer (Hypothenemus hampei).</title>
        <authorList>
            <person name="Errbii M."/>
            <person name="Myrie A."/>
        </authorList>
    </citation>
    <scope>NUCLEOTIDE SEQUENCE [LARGE SCALE GENOMIC DNA]</scope>
    <source>
        <strain evidence="2">JA-Hopewell-2020-01-JO</strain>
        <tissue evidence="2">Whole body</tissue>
    </source>
</reference>
<accession>A0ABD1E354</accession>
<name>A0ABD1E354_HYPHA</name>
<dbReference type="AlphaFoldDB" id="A0ABD1E354"/>
<proteinExistence type="predicted"/>
<sequence>MLGKGSKKEGKKLELKERELDKKERELKDLETKVGNLPIQLAEQADEPKQALIITNYKAKTREIATQTSDMRVEKSKAKNNTYRLLEAIDSYADFKAKCENKSPEEFKSTELIIGNPLHTEDEVVKDRYPELGLLQGDLETLEQCTKTKTGAICASRKIIKARYDGSREKAWEALQGIKAETKGTDKIAIHHLEEIDLKLWREMIEAIFFQSGTKVLVYTTKQKMKTKESEMRTGQGLAKAKTNRQTAAVVVEATKETYKEALTAVKNILKINNVGDGVQELRSTREGKLLIVMRNEQEVVKEVETAINKAGAQYKAKEVEKERRKPPFLLGE</sequence>
<evidence type="ECO:0000313" key="3">
    <source>
        <dbReference type="Proteomes" id="UP001566132"/>
    </source>
</evidence>
<gene>
    <name evidence="2" type="ORF">ABEB36_014784</name>
</gene>